<evidence type="ECO:0000313" key="5">
    <source>
        <dbReference type="EMBL" id="NMH90787.1"/>
    </source>
</evidence>
<accession>A0A848DDZ8</accession>
<dbReference type="Pfam" id="PF03450">
    <property type="entry name" value="CO_deh_flav_C"/>
    <property type="match status" value="1"/>
</dbReference>
<dbReference type="InterPro" id="IPR002346">
    <property type="entry name" value="Mopterin_DH_FAD-bd"/>
</dbReference>
<gene>
    <name evidence="5" type="ORF">HF519_04150</name>
</gene>
<reference evidence="5 6" key="1">
    <citation type="submission" date="2020-04" db="EMBL/GenBank/DDBJ databases">
        <authorList>
            <person name="Klaysubun C."/>
            <person name="Duangmal K."/>
            <person name="Lipun K."/>
        </authorList>
    </citation>
    <scope>NUCLEOTIDE SEQUENCE [LARGE SCALE GENOMIC DNA]</scope>
    <source>
        <strain evidence="5 6">DSM 45300</strain>
    </source>
</reference>
<dbReference type="InterPro" id="IPR036318">
    <property type="entry name" value="FAD-bd_PCMH-like_sf"/>
</dbReference>
<name>A0A848DDZ8_9PSEU</name>
<dbReference type="Gene3D" id="3.30.43.10">
    <property type="entry name" value="Uridine Diphospho-n-acetylenolpyruvylglucosamine Reductase, domain 2"/>
    <property type="match status" value="1"/>
</dbReference>
<evidence type="ECO:0000259" key="4">
    <source>
        <dbReference type="PROSITE" id="PS51387"/>
    </source>
</evidence>
<keyword evidence="6" id="KW-1185">Reference proteome</keyword>
<dbReference type="InterPro" id="IPR051312">
    <property type="entry name" value="Diverse_Substr_Oxidored"/>
</dbReference>
<proteinExistence type="predicted"/>
<dbReference type="PANTHER" id="PTHR42659">
    <property type="entry name" value="XANTHINE DEHYDROGENASE SUBUNIT C-RELATED"/>
    <property type="match status" value="1"/>
</dbReference>
<feature type="domain" description="FAD-binding PCMH-type" evidence="4">
    <location>
        <begin position="1"/>
        <end position="177"/>
    </location>
</feature>
<dbReference type="GO" id="GO:0016491">
    <property type="term" value="F:oxidoreductase activity"/>
    <property type="evidence" value="ECO:0007669"/>
    <property type="project" value="UniProtKB-KW"/>
</dbReference>
<dbReference type="InterPro" id="IPR036683">
    <property type="entry name" value="CO_DH_flav_C_dom_sf"/>
</dbReference>
<dbReference type="InterPro" id="IPR005107">
    <property type="entry name" value="CO_DH_flav_C"/>
</dbReference>
<dbReference type="SMART" id="SM01092">
    <property type="entry name" value="CO_deh_flav_C"/>
    <property type="match status" value="1"/>
</dbReference>
<dbReference type="Pfam" id="PF00941">
    <property type="entry name" value="FAD_binding_5"/>
    <property type="match status" value="1"/>
</dbReference>
<organism evidence="5 6">
    <name type="scientific">Pseudonocardia bannensis</name>
    <dbReference type="NCBI Taxonomy" id="630973"/>
    <lineage>
        <taxon>Bacteria</taxon>
        <taxon>Bacillati</taxon>
        <taxon>Actinomycetota</taxon>
        <taxon>Actinomycetes</taxon>
        <taxon>Pseudonocardiales</taxon>
        <taxon>Pseudonocardiaceae</taxon>
        <taxon>Pseudonocardia</taxon>
    </lineage>
</organism>
<dbReference type="Proteomes" id="UP000586918">
    <property type="component" value="Unassembled WGS sequence"/>
</dbReference>
<dbReference type="EMBL" id="JAAXKZ010000008">
    <property type="protein sequence ID" value="NMH90787.1"/>
    <property type="molecule type" value="Genomic_DNA"/>
</dbReference>
<evidence type="ECO:0000256" key="2">
    <source>
        <dbReference type="ARBA" id="ARBA00022827"/>
    </source>
</evidence>
<dbReference type="InterPro" id="IPR016169">
    <property type="entry name" value="FAD-bd_PCMH_sub2"/>
</dbReference>
<dbReference type="AlphaFoldDB" id="A0A848DDZ8"/>
<dbReference type="PROSITE" id="PS51387">
    <property type="entry name" value="FAD_PCMH"/>
    <property type="match status" value="1"/>
</dbReference>
<evidence type="ECO:0000256" key="1">
    <source>
        <dbReference type="ARBA" id="ARBA00022630"/>
    </source>
</evidence>
<comment type="caution">
    <text evidence="5">The sequence shown here is derived from an EMBL/GenBank/DDBJ whole genome shotgun (WGS) entry which is preliminary data.</text>
</comment>
<dbReference type="SUPFAM" id="SSF56176">
    <property type="entry name" value="FAD-binding/transporter-associated domain-like"/>
    <property type="match status" value="1"/>
</dbReference>
<dbReference type="PANTHER" id="PTHR42659:SF2">
    <property type="entry name" value="XANTHINE DEHYDROGENASE SUBUNIT C-RELATED"/>
    <property type="match status" value="1"/>
</dbReference>
<protein>
    <submittedName>
        <fullName evidence="5">Xanthine dehydrogenase family protein subunit M</fullName>
    </submittedName>
</protein>
<keyword evidence="2" id="KW-0274">FAD</keyword>
<dbReference type="InterPro" id="IPR016167">
    <property type="entry name" value="FAD-bd_PCMH_sub1"/>
</dbReference>
<dbReference type="RefSeq" id="WP_169410276.1">
    <property type="nucleotide sequence ID" value="NZ_JAAXKZ010000008.1"/>
</dbReference>
<dbReference type="GO" id="GO:0071949">
    <property type="term" value="F:FAD binding"/>
    <property type="evidence" value="ECO:0007669"/>
    <property type="project" value="InterPro"/>
</dbReference>
<evidence type="ECO:0000313" key="6">
    <source>
        <dbReference type="Proteomes" id="UP000586918"/>
    </source>
</evidence>
<keyword evidence="1" id="KW-0285">Flavoprotein</keyword>
<dbReference type="Gene3D" id="3.30.465.10">
    <property type="match status" value="1"/>
</dbReference>
<dbReference type="SUPFAM" id="SSF55447">
    <property type="entry name" value="CO dehydrogenase flavoprotein C-terminal domain-like"/>
    <property type="match status" value="1"/>
</dbReference>
<keyword evidence="3" id="KW-0560">Oxidoreductase</keyword>
<dbReference type="Gene3D" id="3.30.390.50">
    <property type="entry name" value="CO dehydrogenase flavoprotein, C-terminal domain"/>
    <property type="match status" value="1"/>
</dbReference>
<sequence>MKPPAFDYQEPRTLDEIVELLARTDQDATVLAGGQSLVPLLNLRLARPDVVVDINRVPGLDGVEVADDAVVLGAMARLATLERDPVLADALPIVPEAIRLVAHPQIRNRTTLGGSLCHADPAAELPAVAVALDARLHLRARDGGRTEEAAGFFQSVFTTSRRPEELLTAVEFPRHQGFRFCFEEVSRRHGDFPFVGLCFGVRLEDGVVTAARLAGAGIAERPLRLPAAEAALVGHRLSGDLAEVLDAASAEVDPPSDIHGTASFRRGLLRAVIRRAAARLDQGGSR</sequence>
<dbReference type="InterPro" id="IPR016166">
    <property type="entry name" value="FAD-bd_PCMH"/>
</dbReference>
<evidence type="ECO:0000256" key="3">
    <source>
        <dbReference type="ARBA" id="ARBA00023002"/>
    </source>
</evidence>